<keyword evidence="5" id="KW-0813">Transport</keyword>
<feature type="transmembrane region" description="Helical" evidence="5">
    <location>
        <begin position="96"/>
        <end position="117"/>
    </location>
</feature>
<proteinExistence type="inferred from homology"/>
<dbReference type="GO" id="GO:0055085">
    <property type="term" value="P:transmembrane transport"/>
    <property type="evidence" value="ECO:0007669"/>
    <property type="project" value="InterPro"/>
</dbReference>
<comment type="similarity">
    <text evidence="5">Belongs to the binding-protein-dependent transport system permease family.</text>
</comment>
<dbReference type="EMBL" id="AP023368">
    <property type="protein sequence ID" value="BCJ97901.1"/>
    <property type="molecule type" value="Genomic_DNA"/>
</dbReference>
<dbReference type="InterPro" id="IPR035906">
    <property type="entry name" value="MetI-like_sf"/>
</dbReference>
<dbReference type="AlphaFoldDB" id="A0A7I8DKT7"/>
<keyword evidence="3 5" id="KW-1133">Transmembrane helix</keyword>
<evidence type="ECO:0000313" key="8">
    <source>
        <dbReference type="Proteomes" id="UP000515703"/>
    </source>
</evidence>
<comment type="subcellular location">
    <subcellularLocation>
        <location evidence="5">Cell membrane</location>
        <topology evidence="5">Multi-pass membrane protein</topology>
    </subcellularLocation>
    <subcellularLocation>
        <location evidence="1">Membrane</location>
        <topology evidence="1">Multi-pass membrane protein</topology>
    </subcellularLocation>
</comment>
<feature type="transmembrane region" description="Helical" evidence="5">
    <location>
        <begin position="235"/>
        <end position="256"/>
    </location>
</feature>
<keyword evidence="8" id="KW-1185">Reference proteome</keyword>
<protein>
    <submittedName>
        <fullName evidence="7">Sugar ABC transporter permease</fullName>
    </submittedName>
</protein>
<evidence type="ECO:0000256" key="3">
    <source>
        <dbReference type="ARBA" id="ARBA00022989"/>
    </source>
</evidence>
<evidence type="ECO:0000256" key="1">
    <source>
        <dbReference type="ARBA" id="ARBA00004141"/>
    </source>
</evidence>
<dbReference type="PANTHER" id="PTHR43496">
    <property type="entry name" value="PROTEIN LPLB"/>
    <property type="match status" value="1"/>
</dbReference>
<reference evidence="7 8" key="1">
    <citation type="submission" date="2020-08" db="EMBL/GenBank/DDBJ databases">
        <title>Draft genome sequencing of an Anaerocolumna strain isolated from anoxic soil subjected to BSD treatment.</title>
        <authorList>
            <person name="Uek A."/>
            <person name="Tonouchi A."/>
        </authorList>
    </citation>
    <scope>NUCLEOTIDE SEQUENCE [LARGE SCALE GENOMIC DNA]</scope>
    <source>
        <strain evidence="7 8">CTTW</strain>
    </source>
</reference>
<evidence type="ECO:0000259" key="6">
    <source>
        <dbReference type="PROSITE" id="PS50928"/>
    </source>
</evidence>
<dbReference type="CDD" id="cd06261">
    <property type="entry name" value="TM_PBP2"/>
    <property type="match status" value="1"/>
</dbReference>
<name>A0A7I8DKT7_9FIRM</name>
<dbReference type="KEGG" id="acht:bsdcttw_09420"/>
<dbReference type="Proteomes" id="UP000515703">
    <property type="component" value="Chromosome"/>
</dbReference>
<dbReference type="PROSITE" id="PS50928">
    <property type="entry name" value="ABC_TM1"/>
    <property type="match status" value="1"/>
</dbReference>
<dbReference type="PANTHER" id="PTHR43496:SF1">
    <property type="entry name" value="POLYGALACTURONAN_RHAMNOGALACTURONAN TRANSPORT SYSTEM PERMEASE PROTEIN YTEP"/>
    <property type="match status" value="1"/>
</dbReference>
<sequence>MFMAGLKHMKGERVKRRNSDITWRKIVRQKELILLTIPFMIYVLIFNYVPIIGWLMAFQNYKPQDGFFGSEFVGLKWFKFLFVDNPDFIRTIRNTLAMGVINLVLSFLFAIGFAMILNEVVHKTPKKFVQTVSYLPHFLSMIIVCGILQDALSTDHGIINDFLINLHLLKQPVNFFTHKEYFWWIVGFANVWKETGWNSIIYLAAITAINPDLYEAASIDGAGRLRKMLHITLPGIKPTIFILLLINIGNVLNAGFEIQYLLSNGLVQSVSQTIDIYVLKFGISQCNYSLGTAAGIFKSVVSIILILLANAAAKAAGEERLF</sequence>
<accession>A0A7I8DKT7</accession>
<feature type="transmembrane region" description="Helical" evidence="5">
    <location>
        <begin position="32"/>
        <end position="57"/>
    </location>
</feature>
<dbReference type="Gene3D" id="1.10.3720.10">
    <property type="entry name" value="MetI-like"/>
    <property type="match status" value="1"/>
</dbReference>
<evidence type="ECO:0000256" key="4">
    <source>
        <dbReference type="ARBA" id="ARBA00023136"/>
    </source>
</evidence>
<gene>
    <name evidence="7" type="ORF">bsdcttw_09420</name>
</gene>
<feature type="domain" description="ABC transmembrane type-1" evidence="6">
    <location>
        <begin position="92"/>
        <end position="309"/>
    </location>
</feature>
<keyword evidence="2 5" id="KW-0812">Transmembrane</keyword>
<reference evidence="7 8" key="2">
    <citation type="submission" date="2020-08" db="EMBL/GenBank/DDBJ databases">
        <authorList>
            <person name="Ueki A."/>
            <person name="Tonouchi A."/>
        </authorList>
    </citation>
    <scope>NUCLEOTIDE SEQUENCE [LARGE SCALE GENOMIC DNA]</scope>
    <source>
        <strain evidence="7 8">CTTW</strain>
    </source>
</reference>
<keyword evidence="4 5" id="KW-0472">Membrane</keyword>
<dbReference type="Pfam" id="PF00528">
    <property type="entry name" value="BPD_transp_1"/>
    <property type="match status" value="1"/>
</dbReference>
<dbReference type="SUPFAM" id="SSF161098">
    <property type="entry name" value="MetI-like"/>
    <property type="match status" value="1"/>
</dbReference>
<evidence type="ECO:0000256" key="2">
    <source>
        <dbReference type="ARBA" id="ARBA00022692"/>
    </source>
</evidence>
<evidence type="ECO:0000256" key="5">
    <source>
        <dbReference type="RuleBase" id="RU363032"/>
    </source>
</evidence>
<dbReference type="InterPro" id="IPR000515">
    <property type="entry name" value="MetI-like"/>
</dbReference>
<organism evidence="7 8">
    <name type="scientific">Anaerocolumna chitinilytica</name>
    <dbReference type="NCBI Taxonomy" id="1727145"/>
    <lineage>
        <taxon>Bacteria</taxon>
        <taxon>Bacillati</taxon>
        <taxon>Bacillota</taxon>
        <taxon>Clostridia</taxon>
        <taxon>Lachnospirales</taxon>
        <taxon>Lachnospiraceae</taxon>
        <taxon>Anaerocolumna</taxon>
    </lineage>
</organism>
<dbReference type="GO" id="GO:0005886">
    <property type="term" value="C:plasma membrane"/>
    <property type="evidence" value="ECO:0007669"/>
    <property type="project" value="UniProtKB-SubCell"/>
</dbReference>
<feature type="transmembrane region" description="Helical" evidence="5">
    <location>
        <begin position="288"/>
        <end position="313"/>
    </location>
</feature>
<evidence type="ECO:0000313" key="7">
    <source>
        <dbReference type="EMBL" id="BCJ97901.1"/>
    </source>
</evidence>